<feature type="non-terminal residue" evidence="2">
    <location>
        <position position="95"/>
    </location>
</feature>
<feature type="region of interest" description="Disordered" evidence="1">
    <location>
        <begin position="1"/>
        <end position="21"/>
    </location>
</feature>
<evidence type="ECO:0000313" key="2">
    <source>
        <dbReference type="EMBL" id="CAG8857502.1"/>
    </source>
</evidence>
<reference evidence="2 3" key="1">
    <citation type="submission" date="2021-06" db="EMBL/GenBank/DDBJ databases">
        <authorList>
            <person name="Kallberg Y."/>
            <person name="Tangrot J."/>
            <person name="Rosling A."/>
        </authorList>
    </citation>
    <scope>NUCLEOTIDE SEQUENCE [LARGE SCALE GENOMIC DNA]</scope>
    <source>
        <strain evidence="2 3">120-4 pot B 10/14</strain>
    </source>
</reference>
<proteinExistence type="predicted"/>
<sequence>MSSETSTSGCVYNETSTSGHVYNETSTSEHVYNENILQHKTKSFKSFLFHCRDMIINSTPATSSWKNLNNAWNTRFMNKAQTLLNPEDFKILEDK</sequence>
<accession>A0ABN7XRY4</accession>
<organism evidence="2 3">
    <name type="scientific">Gigaspora margarita</name>
    <dbReference type="NCBI Taxonomy" id="4874"/>
    <lineage>
        <taxon>Eukaryota</taxon>
        <taxon>Fungi</taxon>
        <taxon>Fungi incertae sedis</taxon>
        <taxon>Mucoromycota</taxon>
        <taxon>Glomeromycotina</taxon>
        <taxon>Glomeromycetes</taxon>
        <taxon>Diversisporales</taxon>
        <taxon>Gigasporaceae</taxon>
        <taxon>Gigaspora</taxon>
    </lineage>
</organism>
<gene>
    <name evidence="2" type="ORF">GMARGA_LOCUS46321</name>
</gene>
<keyword evidence="3" id="KW-1185">Reference proteome</keyword>
<protein>
    <submittedName>
        <fullName evidence="2">14480_t:CDS:1</fullName>
    </submittedName>
</protein>
<dbReference type="Proteomes" id="UP000789901">
    <property type="component" value="Unassembled WGS sequence"/>
</dbReference>
<dbReference type="EMBL" id="CAJVQB010171705">
    <property type="protein sequence ID" value="CAG8857502.1"/>
    <property type="molecule type" value="Genomic_DNA"/>
</dbReference>
<comment type="caution">
    <text evidence="2">The sequence shown here is derived from an EMBL/GenBank/DDBJ whole genome shotgun (WGS) entry which is preliminary data.</text>
</comment>
<name>A0ABN7XRY4_GIGMA</name>
<evidence type="ECO:0000256" key="1">
    <source>
        <dbReference type="SAM" id="MobiDB-lite"/>
    </source>
</evidence>
<evidence type="ECO:0000313" key="3">
    <source>
        <dbReference type="Proteomes" id="UP000789901"/>
    </source>
</evidence>